<sequence>MSAWIGSGRPHRHTAKVRSRGELAGSRWPRPQYRFELVPALPCDALSTVLSDATIAAFTVDDLAELVVLQRCCWVQEALLNETLDIPALRETHEEVLTWATTWTTLVVRQRGRLVAAVRGRSEGTDWQVGRLMVAPDLAGRGIGSHLLRLVEGFAPPHVEQFVLFTGARSERNIRMYQKAGYRLAPVSVPTPPGHINGAVYLAKPRT</sequence>
<reference evidence="3 4" key="1">
    <citation type="journal article" date="2019" name="ACS Chem. Biol.">
        <title>Identification and Mobilization of a Cryptic Antibiotic Biosynthesis Gene Locus from a Human-Pathogenic Nocardia Isolate.</title>
        <authorList>
            <person name="Herisse M."/>
            <person name="Ishida K."/>
            <person name="Porter J.L."/>
            <person name="Howden B."/>
            <person name="Hertweck C."/>
            <person name="Stinear T.P."/>
            <person name="Pidot S.J."/>
        </authorList>
    </citation>
    <scope>NUCLEOTIDE SEQUENCE [LARGE SCALE GENOMIC DNA]</scope>
    <source>
        <strain evidence="3 4">AUSMDU00012715</strain>
    </source>
</reference>
<dbReference type="Pfam" id="PF00583">
    <property type="entry name" value="Acetyltransf_1"/>
    <property type="match status" value="1"/>
</dbReference>
<dbReference type="AlphaFoldDB" id="A0A6G9Z8M8"/>
<dbReference type="Proteomes" id="UP000500953">
    <property type="component" value="Chromosome"/>
</dbReference>
<evidence type="ECO:0000256" key="1">
    <source>
        <dbReference type="SAM" id="MobiDB-lite"/>
    </source>
</evidence>
<gene>
    <name evidence="3" type="ORF">F6W96_26550</name>
</gene>
<dbReference type="InterPro" id="IPR000182">
    <property type="entry name" value="GNAT_dom"/>
</dbReference>
<dbReference type="PROSITE" id="PS51186">
    <property type="entry name" value="GNAT"/>
    <property type="match status" value="1"/>
</dbReference>
<evidence type="ECO:0000259" key="2">
    <source>
        <dbReference type="PROSITE" id="PS51186"/>
    </source>
</evidence>
<proteinExistence type="predicted"/>
<dbReference type="CDD" id="cd04301">
    <property type="entry name" value="NAT_SF"/>
    <property type="match status" value="1"/>
</dbReference>
<protein>
    <submittedName>
        <fullName evidence="3">GNAT family N-acetyltransferase</fullName>
    </submittedName>
</protein>
<evidence type="ECO:0000313" key="3">
    <source>
        <dbReference type="EMBL" id="QIS21363.1"/>
    </source>
</evidence>
<evidence type="ECO:0000313" key="4">
    <source>
        <dbReference type="Proteomes" id="UP000500953"/>
    </source>
</evidence>
<dbReference type="SUPFAM" id="SSF55729">
    <property type="entry name" value="Acyl-CoA N-acyltransferases (Nat)"/>
    <property type="match status" value="1"/>
</dbReference>
<accession>A0A6G9Z8M8</accession>
<dbReference type="GO" id="GO:0016747">
    <property type="term" value="F:acyltransferase activity, transferring groups other than amino-acyl groups"/>
    <property type="evidence" value="ECO:0007669"/>
    <property type="project" value="InterPro"/>
</dbReference>
<organism evidence="3 4">
    <name type="scientific">Nocardia terpenica</name>
    <dbReference type="NCBI Taxonomy" id="455432"/>
    <lineage>
        <taxon>Bacteria</taxon>
        <taxon>Bacillati</taxon>
        <taxon>Actinomycetota</taxon>
        <taxon>Actinomycetes</taxon>
        <taxon>Mycobacteriales</taxon>
        <taxon>Nocardiaceae</taxon>
        <taxon>Nocardia</taxon>
    </lineage>
</organism>
<dbReference type="Gene3D" id="3.40.630.30">
    <property type="match status" value="1"/>
</dbReference>
<feature type="compositionally biased region" description="Basic residues" evidence="1">
    <location>
        <begin position="9"/>
        <end position="18"/>
    </location>
</feature>
<dbReference type="EMBL" id="CP046173">
    <property type="protein sequence ID" value="QIS21363.1"/>
    <property type="molecule type" value="Genomic_DNA"/>
</dbReference>
<feature type="region of interest" description="Disordered" evidence="1">
    <location>
        <begin position="1"/>
        <end position="23"/>
    </location>
</feature>
<keyword evidence="3" id="KW-0808">Transferase</keyword>
<feature type="domain" description="N-acetyltransferase" evidence="2">
    <location>
        <begin position="53"/>
        <end position="207"/>
    </location>
</feature>
<dbReference type="InterPro" id="IPR016181">
    <property type="entry name" value="Acyl_CoA_acyltransferase"/>
</dbReference>
<name>A0A6G9Z8M8_9NOCA</name>